<dbReference type="AlphaFoldDB" id="A0A383UQV6"/>
<accession>A0A383UQV6</accession>
<proteinExistence type="predicted"/>
<dbReference type="VEuPathDB" id="FungiDB:BLGHR1_12411"/>
<dbReference type="EMBL" id="UNSH01000041">
    <property type="protein sequence ID" value="SZF01642.1"/>
    <property type="molecule type" value="Genomic_DNA"/>
</dbReference>
<gene>
    <name evidence="1" type="ORF">BLGHR1_12411</name>
</gene>
<dbReference type="Proteomes" id="UP000275772">
    <property type="component" value="Unassembled WGS sequence"/>
</dbReference>
<organism evidence="1 2">
    <name type="scientific">Blumeria hordei</name>
    <name type="common">Barley powdery mildew</name>
    <name type="synonym">Blumeria graminis f. sp. hordei</name>
    <dbReference type="NCBI Taxonomy" id="2867405"/>
    <lineage>
        <taxon>Eukaryota</taxon>
        <taxon>Fungi</taxon>
        <taxon>Dikarya</taxon>
        <taxon>Ascomycota</taxon>
        <taxon>Pezizomycotina</taxon>
        <taxon>Leotiomycetes</taxon>
        <taxon>Erysiphales</taxon>
        <taxon>Erysiphaceae</taxon>
        <taxon>Blumeria</taxon>
    </lineage>
</organism>
<protein>
    <submittedName>
        <fullName evidence="1">Uncharacterized protein</fullName>
    </submittedName>
</protein>
<evidence type="ECO:0000313" key="2">
    <source>
        <dbReference type="Proteomes" id="UP000275772"/>
    </source>
</evidence>
<sequence length="74" mass="8642">MGNILSMVLLRAWKKNGFPHGCLEKTLSCKSLQVYDDVIMEAVRSLISLGSYPSQRERRNFRSQHIEVWIVYNQ</sequence>
<evidence type="ECO:0000313" key="1">
    <source>
        <dbReference type="EMBL" id="SZF01642.1"/>
    </source>
</evidence>
<name>A0A383UQV6_BLUHO</name>
<reference evidence="1 2" key="1">
    <citation type="submission" date="2017-11" db="EMBL/GenBank/DDBJ databases">
        <authorList>
            <person name="Kracher B."/>
        </authorList>
    </citation>
    <scope>NUCLEOTIDE SEQUENCE [LARGE SCALE GENOMIC DNA]</scope>
    <source>
        <strain evidence="1 2">RACE1</strain>
    </source>
</reference>